<organism evidence="3">
    <name type="scientific">Hydatigena taeniaeformis</name>
    <name type="common">Feline tapeworm</name>
    <name type="synonym">Taenia taeniaeformis</name>
    <dbReference type="NCBI Taxonomy" id="6205"/>
    <lineage>
        <taxon>Eukaryota</taxon>
        <taxon>Metazoa</taxon>
        <taxon>Spiralia</taxon>
        <taxon>Lophotrochozoa</taxon>
        <taxon>Platyhelminthes</taxon>
        <taxon>Cestoda</taxon>
        <taxon>Eucestoda</taxon>
        <taxon>Cyclophyllidea</taxon>
        <taxon>Taeniidae</taxon>
        <taxon>Hydatigera</taxon>
    </lineage>
</organism>
<reference evidence="3" key="1">
    <citation type="submission" date="2017-02" db="UniProtKB">
        <authorList>
            <consortium name="WormBaseParasite"/>
        </authorList>
    </citation>
    <scope>IDENTIFICATION</scope>
</reference>
<dbReference type="InterPro" id="IPR040250">
    <property type="entry name" value="Nucleobindin"/>
</dbReference>
<name>A0A0R3WQD9_HYDTA</name>
<evidence type="ECO:0000313" key="3">
    <source>
        <dbReference type="WBParaSite" id="TTAC_0000297901-mRNA-1"/>
    </source>
</evidence>
<evidence type="ECO:0000256" key="1">
    <source>
        <dbReference type="ARBA" id="ARBA00022729"/>
    </source>
</evidence>
<feature type="compositionally biased region" description="Basic and acidic residues" evidence="2">
    <location>
        <begin position="145"/>
        <end position="164"/>
    </location>
</feature>
<protein>
    <submittedName>
        <fullName evidence="3">EF-hand domain-containing protein</fullName>
    </submittedName>
</protein>
<dbReference type="InterPro" id="IPR011992">
    <property type="entry name" value="EF-hand-dom_pair"/>
</dbReference>
<accession>A0A0R3WQD9</accession>
<sequence length="317" mass="37226">LNQIKYETRNYFVDLLKLKRDSEAGGKVKIPSDIAKALDIGNTTVFSGADVEAILKMVCSYLLAFLLHYDLESFKMFRLNSTLLMLQLRERQEAIDREEIFFLNEVELMKVLERWEAHINDTAAVREKAQHDFELAKKSHPKPGRFHEPGSRAQEREQWQKGDDMPEDEFDPRAFFIMHDLNSDGVWDTEEMDAMLSAQIGQIDEDEPERQDEYRVQMRRKMLEVMDRNGDGLIDYKEHMKHSTSPDGMNDGGWEPDDDEDEDLDDFGPVPTDEDLQQISKKIHNLDTMDPDSKMVRYLRKRLDRLQHDLKRKKMNL</sequence>
<dbReference type="AlphaFoldDB" id="A0A0R3WQD9"/>
<dbReference type="PANTHER" id="PTHR19237">
    <property type="entry name" value="NUCLEOBINDIN"/>
    <property type="match status" value="1"/>
</dbReference>
<feature type="region of interest" description="Disordered" evidence="2">
    <location>
        <begin position="238"/>
        <end position="281"/>
    </location>
</feature>
<dbReference type="GO" id="GO:0070062">
    <property type="term" value="C:extracellular exosome"/>
    <property type="evidence" value="ECO:0007669"/>
    <property type="project" value="TreeGrafter"/>
</dbReference>
<dbReference type="GO" id="GO:0005509">
    <property type="term" value="F:calcium ion binding"/>
    <property type="evidence" value="ECO:0007669"/>
    <property type="project" value="TreeGrafter"/>
</dbReference>
<evidence type="ECO:0000256" key="2">
    <source>
        <dbReference type="SAM" id="MobiDB-lite"/>
    </source>
</evidence>
<dbReference type="WBParaSite" id="TTAC_0000297901-mRNA-1">
    <property type="protein sequence ID" value="TTAC_0000297901-mRNA-1"/>
    <property type="gene ID" value="TTAC_0000297901"/>
</dbReference>
<feature type="compositionally biased region" description="Acidic residues" evidence="2">
    <location>
        <begin position="254"/>
        <end position="276"/>
    </location>
</feature>
<dbReference type="GO" id="GO:0005793">
    <property type="term" value="C:endoplasmic reticulum-Golgi intermediate compartment"/>
    <property type="evidence" value="ECO:0007669"/>
    <property type="project" value="TreeGrafter"/>
</dbReference>
<keyword evidence="1" id="KW-0732">Signal</keyword>
<dbReference type="Gene3D" id="1.10.238.10">
    <property type="entry name" value="EF-hand"/>
    <property type="match status" value="1"/>
</dbReference>
<feature type="region of interest" description="Disordered" evidence="2">
    <location>
        <begin position="137"/>
        <end position="166"/>
    </location>
</feature>
<dbReference type="SUPFAM" id="SSF47473">
    <property type="entry name" value="EF-hand"/>
    <property type="match status" value="1"/>
</dbReference>
<dbReference type="STRING" id="6205.A0A0R3WQD9"/>
<dbReference type="PANTHER" id="PTHR19237:SF20">
    <property type="entry name" value="NUCLEOBINDIN 1"/>
    <property type="match status" value="1"/>
</dbReference>
<proteinExistence type="predicted"/>